<keyword evidence="10" id="KW-1185">Reference proteome</keyword>
<evidence type="ECO:0000256" key="8">
    <source>
        <dbReference type="SAM" id="Phobius"/>
    </source>
</evidence>
<evidence type="ECO:0000313" key="10">
    <source>
        <dbReference type="Proteomes" id="UP000490800"/>
    </source>
</evidence>
<proteinExistence type="inferred from homology"/>
<feature type="transmembrane region" description="Helical" evidence="8">
    <location>
        <begin position="117"/>
        <end position="134"/>
    </location>
</feature>
<evidence type="ECO:0000313" key="9">
    <source>
        <dbReference type="EMBL" id="MVO99019.1"/>
    </source>
</evidence>
<evidence type="ECO:0000256" key="3">
    <source>
        <dbReference type="ARBA" id="ARBA00022448"/>
    </source>
</evidence>
<feature type="transmembrane region" description="Helical" evidence="8">
    <location>
        <begin position="184"/>
        <end position="204"/>
    </location>
</feature>
<evidence type="ECO:0000256" key="2">
    <source>
        <dbReference type="ARBA" id="ARBA00007998"/>
    </source>
</evidence>
<dbReference type="EMBL" id="RHLK01000002">
    <property type="protein sequence ID" value="MVO99019.1"/>
    <property type="molecule type" value="Genomic_DNA"/>
</dbReference>
<dbReference type="AlphaFoldDB" id="A0A7X3JYJ9"/>
<feature type="transmembrane region" description="Helical" evidence="8">
    <location>
        <begin position="12"/>
        <end position="33"/>
    </location>
</feature>
<dbReference type="GO" id="GO:0016020">
    <property type="term" value="C:membrane"/>
    <property type="evidence" value="ECO:0007669"/>
    <property type="project" value="UniProtKB-SubCell"/>
</dbReference>
<gene>
    <name evidence="9" type="ORF">EDM21_05700</name>
</gene>
<dbReference type="Pfam" id="PF03845">
    <property type="entry name" value="Spore_permease"/>
    <property type="match status" value="1"/>
</dbReference>
<dbReference type="NCBIfam" id="TIGR00912">
    <property type="entry name" value="2A0309"/>
    <property type="match status" value="1"/>
</dbReference>
<evidence type="ECO:0000256" key="4">
    <source>
        <dbReference type="ARBA" id="ARBA00022544"/>
    </source>
</evidence>
<feature type="transmembrane region" description="Helical" evidence="8">
    <location>
        <begin position="146"/>
        <end position="164"/>
    </location>
</feature>
<keyword evidence="4" id="KW-0309">Germination</keyword>
<dbReference type="OrthoDB" id="2661055at2"/>
<dbReference type="GO" id="GO:0009847">
    <property type="term" value="P:spore germination"/>
    <property type="evidence" value="ECO:0007669"/>
    <property type="project" value="InterPro"/>
</dbReference>
<feature type="transmembrane region" description="Helical" evidence="8">
    <location>
        <begin position="216"/>
        <end position="239"/>
    </location>
</feature>
<name>A0A7X3JYJ9_9BACL</name>
<dbReference type="Proteomes" id="UP000490800">
    <property type="component" value="Unassembled WGS sequence"/>
</dbReference>
<keyword evidence="6 8" id="KW-1133">Transmembrane helix</keyword>
<sequence>MNKHPQISNLQAGSILVTTLIGIGVLPLPRAAVQAGENAAPLATLIAIAVAALFVTAWSLLGMRFPKQSLVTYGKTIMGKWLSGLFIVVITAYFIVTTSITFREFGEVTNTFVLRRTPLEIIIMMMLLLVAVTARKDIYSFSLIHSFYMPFVIFPVLFIVMLSLGNVEWLNLQPVLRTPDMKFWMGSLGIAALFRNALIYTYIIPRMENPRTAMRIGLISTSISGGLYLLLVIASVGVFGPQEIKLLLWPTLELGRATIIPGEFLERLDATFLIVWVISVFNSLLSGYYFIVLTLKEQLGLKDHRMIATLLLPFLFLLSMLPQNLLQLYRISSVMVPGGLLLLMGYPCILLVVAYIRKKGGGRVETESV</sequence>
<dbReference type="InterPro" id="IPR004761">
    <property type="entry name" value="Spore_GerAB"/>
</dbReference>
<dbReference type="RefSeq" id="WP_157333651.1">
    <property type="nucleotide sequence ID" value="NZ_RHLK01000002.1"/>
</dbReference>
<comment type="caution">
    <text evidence="9">The sequence shown here is derived from an EMBL/GenBank/DDBJ whole genome shotgun (WGS) entry which is preliminary data.</text>
</comment>
<dbReference type="PANTHER" id="PTHR34975">
    <property type="entry name" value="SPORE GERMINATION PROTEIN A2"/>
    <property type="match status" value="1"/>
</dbReference>
<feature type="transmembrane region" description="Helical" evidence="8">
    <location>
        <begin position="307"/>
        <end position="329"/>
    </location>
</feature>
<evidence type="ECO:0000256" key="6">
    <source>
        <dbReference type="ARBA" id="ARBA00022989"/>
    </source>
</evidence>
<keyword evidence="5 8" id="KW-0812">Transmembrane</keyword>
<feature type="transmembrane region" description="Helical" evidence="8">
    <location>
        <begin position="39"/>
        <end position="61"/>
    </location>
</feature>
<keyword evidence="3" id="KW-0813">Transport</keyword>
<feature type="transmembrane region" description="Helical" evidence="8">
    <location>
        <begin position="273"/>
        <end position="295"/>
    </location>
</feature>
<dbReference type="PANTHER" id="PTHR34975:SF2">
    <property type="entry name" value="SPORE GERMINATION PROTEIN A2"/>
    <property type="match status" value="1"/>
</dbReference>
<comment type="subcellular location">
    <subcellularLocation>
        <location evidence="1">Membrane</location>
        <topology evidence="1">Multi-pass membrane protein</topology>
    </subcellularLocation>
</comment>
<feature type="transmembrane region" description="Helical" evidence="8">
    <location>
        <begin position="81"/>
        <end position="102"/>
    </location>
</feature>
<evidence type="ECO:0000256" key="5">
    <source>
        <dbReference type="ARBA" id="ARBA00022692"/>
    </source>
</evidence>
<protein>
    <submittedName>
        <fullName evidence="9">GerAB/ArcD/ProY family transporter</fullName>
    </submittedName>
</protein>
<keyword evidence="7 8" id="KW-0472">Membrane</keyword>
<feature type="transmembrane region" description="Helical" evidence="8">
    <location>
        <begin position="335"/>
        <end position="356"/>
    </location>
</feature>
<dbReference type="Gene3D" id="1.20.1740.10">
    <property type="entry name" value="Amino acid/polyamine transporter I"/>
    <property type="match status" value="1"/>
</dbReference>
<organism evidence="9 10">
    <name type="scientific">Paenibacillus lutrae</name>
    <dbReference type="NCBI Taxonomy" id="2078573"/>
    <lineage>
        <taxon>Bacteria</taxon>
        <taxon>Bacillati</taxon>
        <taxon>Bacillota</taxon>
        <taxon>Bacilli</taxon>
        <taxon>Bacillales</taxon>
        <taxon>Paenibacillaceae</taxon>
        <taxon>Paenibacillus</taxon>
    </lineage>
</organism>
<comment type="similarity">
    <text evidence="2">Belongs to the amino acid-polyamine-organocation (APC) superfamily. Spore germination protein (SGP) (TC 2.A.3.9) family.</text>
</comment>
<evidence type="ECO:0000256" key="7">
    <source>
        <dbReference type="ARBA" id="ARBA00023136"/>
    </source>
</evidence>
<evidence type="ECO:0000256" key="1">
    <source>
        <dbReference type="ARBA" id="ARBA00004141"/>
    </source>
</evidence>
<reference evidence="9 10" key="1">
    <citation type="journal article" date="2019" name="Microorganisms">
        <title>Paenibacillus lutrae sp. nov., A Chitinolytic Species Isolated from A River Otter in Castril Natural Park, Granada, Spain.</title>
        <authorList>
            <person name="Rodriguez M."/>
            <person name="Reina J.C."/>
            <person name="Bejar V."/>
            <person name="Llamas I."/>
        </authorList>
    </citation>
    <scope>NUCLEOTIDE SEQUENCE [LARGE SCALE GENOMIC DNA]</scope>
    <source>
        <strain evidence="9 10">N10</strain>
    </source>
</reference>
<accession>A0A7X3JYJ9</accession>